<dbReference type="InterPro" id="IPR003374">
    <property type="entry name" value="ApbE-like_sf"/>
</dbReference>
<evidence type="ECO:0000256" key="10">
    <source>
        <dbReference type="ARBA" id="ARBA00048540"/>
    </source>
</evidence>
<dbReference type="Gene3D" id="3.10.520.10">
    <property type="entry name" value="ApbE-like domains"/>
    <property type="match status" value="1"/>
</dbReference>
<keyword evidence="5 11" id="KW-0808">Transferase</keyword>
<dbReference type="SUPFAM" id="SSF143631">
    <property type="entry name" value="ApbE-like"/>
    <property type="match status" value="1"/>
</dbReference>
<keyword evidence="8 11" id="KW-0460">Magnesium</keyword>
<proteinExistence type="inferred from homology"/>
<keyword evidence="4 11" id="KW-0285">Flavoprotein</keyword>
<gene>
    <name evidence="12" type="ORF">WMW72_04335</name>
</gene>
<dbReference type="RefSeq" id="WP_341414193.1">
    <property type="nucleotide sequence ID" value="NZ_JBBPCC010000002.1"/>
</dbReference>
<dbReference type="Pfam" id="PF02424">
    <property type="entry name" value="ApbE"/>
    <property type="match status" value="1"/>
</dbReference>
<dbReference type="PANTHER" id="PTHR30040:SF2">
    <property type="entry name" value="FAD:PROTEIN FMN TRANSFERASE"/>
    <property type="match status" value="1"/>
</dbReference>
<evidence type="ECO:0000256" key="3">
    <source>
        <dbReference type="ARBA" id="ARBA00016337"/>
    </source>
</evidence>
<keyword evidence="6 11" id="KW-0479">Metal-binding</keyword>
<comment type="cofactor">
    <cofactor evidence="1">
        <name>Mg(2+)</name>
        <dbReference type="ChEBI" id="CHEBI:18420"/>
    </cofactor>
</comment>
<dbReference type="EC" id="2.7.1.180" evidence="2 11"/>
<evidence type="ECO:0000256" key="11">
    <source>
        <dbReference type="PIRNR" id="PIRNR006268"/>
    </source>
</evidence>
<evidence type="ECO:0000313" key="12">
    <source>
        <dbReference type="EMBL" id="MEK8127135.1"/>
    </source>
</evidence>
<reference evidence="12 13" key="1">
    <citation type="submission" date="2024-04" db="EMBL/GenBank/DDBJ databases">
        <title>draft genome sequnece of Paenibacillus filicis.</title>
        <authorList>
            <person name="Kim D.-U."/>
        </authorList>
    </citation>
    <scope>NUCLEOTIDE SEQUENCE [LARGE SCALE GENOMIC DNA]</scope>
    <source>
        <strain evidence="12 13">KACC14197</strain>
    </source>
</reference>
<dbReference type="Proteomes" id="UP001469365">
    <property type="component" value="Unassembled WGS sequence"/>
</dbReference>
<organism evidence="12 13">
    <name type="scientific">Paenibacillus filicis</name>
    <dbReference type="NCBI Taxonomy" id="669464"/>
    <lineage>
        <taxon>Bacteria</taxon>
        <taxon>Bacillati</taxon>
        <taxon>Bacillota</taxon>
        <taxon>Bacilli</taxon>
        <taxon>Bacillales</taxon>
        <taxon>Paenibacillaceae</taxon>
        <taxon>Paenibacillus</taxon>
    </lineage>
</organism>
<dbReference type="GO" id="GO:0016740">
    <property type="term" value="F:transferase activity"/>
    <property type="evidence" value="ECO:0007669"/>
    <property type="project" value="UniProtKB-KW"/>
</dbReference>
<dbReference type="PIRSF" id="PIRSF006268">
    <property type="entry name" value="ApbE"/>
    <property type="match status" value="1"/>
</dbReference>
<dbReference type="InterPro" id="IPR024932">
    <property type="entry name" value="ApbE"/>
</dbReference>
<accession>A0ABU9DE49</accession>
<sequence length="307" mass="33858">MATMHSVTRSSICMDTVITVQCVSSHSRETIVAGIERAFTAFRSVETACSRFDENSELRRLSLKPGVAQPVSAVLFEALRFARQLAETTEGVFDPTVGELLERKGFARHYLTGCTPPPLPFPSTPVSYRDFTLDEQDRTVTLWKPLLLDLGAVAKGLAVDWANKELEGHEGYLINAGGDLLAHGYNELGNPWRIGIRHPHQPGQQIRTLQISDMAVCTSGSYERRSPSDDSTHHLLDPYTEASSQELLSCTVVAPYAMLADGLSTAVFLLGQKRGLQLLETMNIEGLVISSAQDIATTTQMRRFLYE</sequence>
<keyword evidence="13" id="KW-1185">Reference proteome</keyword>
<comment type="catalytic activity">
    <reaction evidence="10 11">
        <text>L-threonyl-[protein] + FAD = FMN-L-threonyl-[protein] + AMP + H(+)</text>
        <dbReference type="Rhea" id="RHEA:36847"/>
        <dbReference type="Rhea" id="RHEA-COMP:11060"/>
        <dbReference type="Rhea" id="RHEA-COMP:11061"/>
        <dbReference type="ChEBI" id="CHEBI:15378"/>
        <dbReference type="ChEBI" id="CHEBI:30013"/>
        <dbReference type="ChEBI" id="CHEBI:57692"/>
        <dbReference type="ChEBI" id="CHEBI:74257"/>
        <dbReference type="ChEBI" id="CHEBI:456215"/>
        <dbReference type="EC" id="2.7.1.180"/>
    </reaction>
</comment>
<evidence type="ECO:0000256" key="2">
    <source>
        <dbReference type="ARBA" id="ARBA00011955"/>
    </source>
</evidence>
<evidence type="ECO:0000256" key="1">
    <source>
        <dbReference type="ARBA" id="ARBA00001946"/>
    </source>
</evidence>
<evidence type="ECO:0000256" key="5">
    <source>
        <dbReference type="ARBA" id="ARBA00022679"/>
    </source>
</evidence>
<evidence type="ECO:0000256" key="6">
    <source>
        <dbReference type="ARBA" id="ARBA00022723"/>
    </source>
</evidence>
<evidence type="ECO:0000256" key="7">
    <source>
        <dbReference type="ARBA" id="ARBA00022827"/>
    </source>
</evidence>
<evidence type="ECO:0000313" key="13">
    <source>
        <dbReference type="Proteomes" id="UP001469365"/>
    </source>
</evidence>
<keyword evidence="7 11" id="KW-0274">FAD</keyword>
<evidence type="ECO:0000256" key="8">
    <source>
        <dbReference type="ARBA" id="ARBA00022842"/>
    </source>
</evidence>
<evidence type="ECO:0000256" key="9">
    <source>
        <dbReference type="ARBA" id="ARBA00031306"/>
    </source>
</evidence>
<protein>
    <recommendedName>
        <fullName evidence="3 11">FAD:protein FMN transferase</fullName>
        <ecNumber evidence="2 11">2.7.1.180</ecNumber>
    </recommendedName>
    <alternativeName>
        <fullName evidence="9 11">Flavin transferase</fullName>
    </alternativeName>
</protein>
<dbReference type="PANTHER" id="PTHR30040">
    <property type="entry name" value="THIAMINE BIOSYNTHESIS LIPOPROTEIN APBE"/>
    <property type="match status" value="1"/>
</dbReference>
<dbReference type="EMBL" id="JBBPCC010000002">
    <property type="protein sequence ID" value="MEK8127135.1"/>
    <property type="molecule type" value="Genomic_DNA"/>
</dbReference>
<name>A0ABU9DE49_9BACL</name>
<comment type="caution">
    <text evidence="12">The sequence shown here is derived from an EMBL/GenBank/DDBJ whole genome shotgun (WGS) entry which is preliminary data.</text>
</comment>
<comment type="similarity">
    <text evidence="11">Belongs to the ApbE family.</text>
</comment>
<evidence type="ECO:0000256" key="4">
    <source>
        <dbReference type="ARBA" id="ARBA00022630"/>
    </source>
</evidence>